<feature type="non-terminal residue" evidence="4">
    <location>
        <position position="334"/>
    </location>
</feature>
<gene>
    <name evidence="4" type="ORF">HKBW3S25_01495</name>
</gene>
<dbReference type="EMBL" id="BLRX01000310">
    <property type="protein sequence ID" value="GFP26009.1"/>
    <property type="molecule type" value="Genomic_DNA"/>
</dbReference>
<evidence type="ECO:0000313" key="5">
    <source>
        <dbReference type="Proteomes" id="UP000543224"/>
    </source>
</evidence>
<name>A0A6V8P0G9_9ACTN</name>
<organism evidence="4 5">
    <name type="scientific">Candidatus Hakubella thermalkaliphila</name>
    <dbReference type="NCBI Taxonomy" id="2754717"/>
    <lineage>
        <taxon>Bacteria</taxon>
        <taxon>Bacillati</taxon>
        <taxon>Actinomycetota</taxon>
        <taxon>Actinomycetota incertae sedis</taxon>
        <taxon>Candidatus Hakubellales</taxon>
        <taxon>Candidatus Hakubellaceae</taxon>
        <taxon>Candidatus Hakubella</taxon>
    </lineage>
</organism>
<dbReference type="GO" id="GO:0003677">
    <property type="term" value="F:DNA binding"/>
    <property type="evidence" value="ECO:0007669"/>
    <property type="project" value="InterPro"/>
</dbReference>
<protein>
    <submittedName>
        <fullName evidence="4">Transposase</fullName>
    </submittedName>
</protein>
<feature type="domain" description="Transposase IS4-like" evidence="2">
    <location>
        <begin position="153"/>
        <end position="228"/>
    </location>
</feature>
<dbReference type="Pfam" id="PF01609">
    <property type="entry name" value="DDE_Tnp_1"/>
    <property type="match status" value="1"/>
</dbReference>
<dbReference type="InterPro" id="IPR002559">
    <property type="entry name" value="Transposase_11"/>
</dbReference>
<evidence type="ECO:0000313" key="4">
    <source>
        <dbReference type="EMBL" id="GFP26009.1"/>
    </source>
</evidence>
<feature type="coiled-coil region" evidence="1">
    <location>
        <begin position="66"/>
        <end position="141"/>
    </location>
</feature>
<feature type="domain" description="Transposase DDE" evidence="3">
    <location>
        <begin position="260"/>
        <end position="328"/>
    </location>
</feature>
<dbReference type="PANTHER" id="PTHR33408:SF2">
    <property type="entry name" value="TRANSPOSASE DDE DOMAIN-CONTAINING PROTEIN"/>
    <property type="match status" value="1"/>
</dbReference>
<reference evidence="4 5" key="1">
    <citation type="journal article" date="2020" name="Front. Microbiol.">
        <title>Single-cell genomics of novel Actinobacteria with the Wood-Ljungdahl pathway discovered in a serpentinizing system.</title>
        <authorList>
            <person name="Merino N."/>
            <person name="Kawai M."/>
            <person name="Boyd E.S."/>
            <person name="Colman D.R."/>
            <person name="McGlynn S.E."/>
            <person name="Nealson K.H."/>
            <person name="Kurokawa K."/>
            <person name="Hongoh Y."/>
        </authorList>
    </citation>
    <scope>NUCLEOTIDE SEQUENCE [LARGE SCALE GENOMIC DNA]</scope>
    <source>
        <strain evidence="4 5">S25</strain>
    </source>
</reference>
<dbReference type="Pfam" id="PF13751">
    <property type="entry name" value="DDE_Tnp_1_6"/>
    <property type="match status" value="1"/>
</dbReference>
<keyword evidence="1" id="KW-0175">Coiled coil</keyword>
<evidence type="ECO:0000259" key="3">
    <source>
        <dbReference type="Pfam" id="PF13751"/>
    </source>
</evidence>
<dbReference type="AlphaFoldDB" id="A0A6V8P0G9"/>
<dbReference type="GO" id="GO:0006313">
    <property type="term" value="P:DNA transposition"/>
    <property type="evidence" value="ECO:0007669"/>
    <property type="project" value="InterPro"/>
</dbReference>
<sequence>MFLSALQQPDFRTINRFRKDHLPVVKELFNQIVRLCIEMGMVNLGSLALDGTKLKANASDRKTLRARDLDKELLRIDKEIEEILRESEEIDAEEDGLLGEDQGLYEIPPELRDKKIREEKLQRAKEKLQEQQLKESNLTDNDCTTMLHGPQGFKPSYNGQIAVEEGRGIIIAANLSTNPADNLALKELIEQVEANTGEKPEAVLADSGFSSYANLQYLNDREITGFIPDQGTESIRKGNCKNPAYHKSQFTYNVDNDTYTCPEGKLLKYYKTSKRPYPRPPFRIYRAKDCTACPVKLNCARSQYRYLRQDPREPLMLKMRELLDTPEGRVKSAR</sequence>
<evidence type="ECO:0000256" key="1">
    <source>
        <dbReference type="SAM" id="Coils"/>
    </source>
</evidence>
<evidence type="ECO:0000259" key="2">
    <source>
        <dbReference type="Pfam" id="PF01609"/>
    </source>
</evidence>
<dbReference type="GO" id="GO:0004803">
    <property type="term" value="F:transposase activity"/>
    <property type="evidence" value="ECO:0007669"/>
    <property type="project" value="InterPro"/>
</dbReference>
<dbReference type="Proteomes" id="UP000543224">
    <property type="component" value="Unassembled WGS sequence"/>
</dbReference>
<dbReference type="PANTHER" id="PTHR33408">
    <property type="entry name" value="TRANSPOSASE"/>
    <property type="match status" value="1"/>
</dbReference>
<comment type="caution">
    <text evidence="4">The sequence shown here is derived from an EMBL/GenBank/DDBJ whole genome shotgun (WGS) entry which is preliminary data.</text>
</comment>
<accession>A0A6V8P0G9</accession>
<feature type="non-terminal residue" evidence="4">
    <location>
        <position position="1"/>
    </location>
</feature>
<proteinExistence type="predicted"/>
<dbReference type="InterPro" id="IPR025668">
    <property type="entry name" value="Tnp_DDE_dom"/>
</dbReference>